<evidence type="ECO:0000256" key="1">
    <source>
        <dbReference type="SAM" id="Phobius"/>
    </source>
</evidence>
<sequence length="333" mass="36126">MASTQPTIAVLLPCYNEEAAIARTVADFRAALPGATVYVYDNNSRDRTVEVARAAGAVVRTERIQGKGAVVRRMFADVDADVYVMADGDATYDAASAPRLVAALLDEQLDMVVGSRIGEAAAAYRRGHRLGNALLTGMLARLFGRTFTDILSGYRVFSRRFVKSFPVLSVGFEIETEISVHALELKMPVAEVETPYFERPDGSASKLSTWRDGWRILRTIAMLYRIERPLWFFGAVGAALALLALVLAIPLALTYAQTGLVPRFPTAILVTGLMILAALCAFAGLILDTVVRGRREVRRLAYLAHRAPGAAVLHGAGGVEVPMAGRVRMEVDE</sequence>
<feature type="domain" description="Glycosyltransferase 2-like" evidence="2">
    <location>
        <begin position="10"/>
        <end position="162"/>
    </location>
</feature>
<dbReference type="CDD" id="cd04179">
    <property type="entry name" value="DPM_DPG-synthase_like"/>
    <property type="match status" value="1"/>
</dbReference>
<evidence type="ECO:0000259" key="2">
    <source>
        <dbReference type="Pfam" id="PF00535"/>
    </source>
</evidence>
<proteinExistence type="predicted"/>
<feature type="transmembrane region" description="Helical" evidence="1">
    <location>
        <begin position="230"/>
        <end position="255"/>
    </location>
</feature>
<dbReference type="SUPFAM" id="SSF53448">
    <property type="entry name" value="Nucleotide-diphospho-sugar transferases"/>
    <property type="match status" value="1"/>
</dbReference>
<dbReference type="EMBL" id="JAAVJH010000001">
    <property type="protein sequence ID" value="NJR77225.1"/>
    <property type="molecule type" value="Genomic_DNA"/>
</dbReference>
<evidence type="ECO:0000313" key="3">
    <source>
        <dbReference type="EMBL" id="NJR77225.1"/>
    </source>
</evidence>
<dbReference type="InterPro" id="IPR050256">
    <property type="entry name" value="Glycosyltransferase_2"/>
</dbReference>
<comment type="caution">
    <text evidence="3">The sequence shown here is derived from an EMBL/GenBank/DDBJ whole genome shotgun (WGS) entry which is preliminary data.</text>
</comment>
<keyword evidence="1" id="KW-0472">Membrane</keyword>
<dbReference type="Gene3D" id="3.90.550.10">
    <property type="entry name" value="Spore Coat Polysaccharide Biosynthesis Protein SpsA, Chain A"/>
    <property type="match status" value="1"/>
</dbReference>
<name>A0ABX1CMA2_9SPHN</name>
<dbReference type="PANTHER" id="PTHR48090">
    <property type="entry name" value="UNDECAPRENYL-PHOSPHATE 4-DEOXY-4-FORMAMIDO-L-ARABINOSE TRANSFERASE-RELATED"/>
    <property type="match status" value="1"/>
</dbReference>
<feature type="transmembrane region" description="Helical" evidence="1">
    <location>
        <begin position="267"/>
        <end position="291"/>
    </location>
</feature>
<protein>
    <submittedName>
        <fullName evidence="3">Glycosyltransferase</fullName>
    </submittedName>
</protein>
<dbReference type="InterPro" id="IPR029044">
    <property type="entry name" value="Nucleotide-diphossugar_trans"/>
</dbReference>
<organism evidence="3 4">
    <name type="scientific">Sphingomonas corticis</name>
    <dbReference type="NCBI Taxonomy" id="2722791"/>
    <lineage>
        <taxon>Bacteria</taxon>
        <taxon>Pseudomonadati</taxon>
        <taxon>Pseudomonadota</taxon>
        <taxon>Alphaproteobacteria</taxon>
        <taxon>Sphingomonadales</taxon>
        <taxon>Sphingomonadaceae</taxon>
        <taxon>Sphingomonas</taxon>
    </lineage>
</organism>
<dbReference type="Proteomes" id="UP000732399">
    <property type="component" value="Unassembled WGS sequence"/>
</dbReference>
<keyword evidence="4" id="KW-1185">Reference proteome</keyword>
<gene>
    <name evidence="3" type="ORF">HBH26_01185</name>
</gene>
<keyword evidence="1" id="KW-0812">Transmembrane</keyword>
<dbReference type="InterPro" id="IPR001173">
    <property type="entry name" value="Glyco_trans_2-like"/>
</dbReference>
<evidence type="ECO:0000313" key="4">
    <source>
        <dbReference type="Proteomes" id="UP000732399"/>
    </source>
</evidence>
<keyword evidence="1" id="KW-1133">Transmembrane helix</keyword>
<accession>A0ABX1CMA2</accession>
<dbReference type="PANTHER" id="PTHR48090:SF7">
    <property type="entry name" value="RFBJ PROTEIN"/>
    <property type="match status" value="1"/>
</dbReference>
<reference evidence="3 4" key="1">
    <citation type="submission" date="2020-03" db="EMBL/GenBank/DDBJ databases">
        <authorList>
            <person name="Wang L."/>
            <person name="He N."/>
            <person name="Li Y."/>
            <person name="Fang Y."/>
            <person name="Zhang F."/>
        </authorList>
    </citation>
    <scope>NUCLEOTIDE SEQUENCE [LARGE SCALE GENOMIC DNA]</scope>
    <source>
        <strain evidence="3 4">36D10-4-7</strain>
    </source>
</reference>
<dbReference type="Pfam" id="PF00535">
    <property type="entry name" value="Glycos_transf_2"/>
    <property type="match status" value="1"/>
</dbReference>